<accession>A0ABD2M5S3</accession>
<proteinExistence type="predicted"/>
<dbReference type="EMBL" id="JBICBT010000121">
    <property type="protein sequence ID" value="KAL3122852.1"/>
    <property type="molecule type" value="Genomic_DNA"/>
</dbReference>
<reference evidence="2 4" key="1">
    <citation type="submission" date="2024-10" db="EMBL/GenBank/DDBJ databases">
        <authorList>
            <person name="Kim D."/>
        </authorList>
    </citation>
    <scope>NUCLEOTIDE SEQUENCE [LARGE SCALE GENOMIC DNA]</scope>
    <source>
        <strain evidence="2">BH-2024</strain>
    </source>
</reference>
<feature type="compositionally biased region" description="Basic and acidic residues" evidence="1">
    <location>
        <begin position="1"/>
        <end position="12"/>
    </location>
</feature>
<dbReference type="EMBL" id="JBICBT010000121">
    <property type="protein sequence ID" value="KAL3122853.1"/>
    <property type="molecule type" value="Genomic_DNA"/>
</dbReference>
<feature type="region of interest" description="Disordered" evidence="1">
    <location>
        <begin position="1"/>
        <end position="57"/>
    </location>
</feature>
<dbReference type="AlphaFoldDB" id="A0ABD2M5S3"/>
<evidence type="ECO:0008006" key="5">
    <source>
        <dbReference type="Google" id="ProtNLM"/>
    </source>
</evidence>
<comment type="caution">
    <text evidence="2">The sequence shown here is derived from an EMBL/GenBank/DDBJ whole genome shotgun (WGS) entry which is preliminary data.</text>
</comment>
<dbReference type="Proteomes" id="UP001620626">
    <property type="component" value="Unassembled WGS sequence"/>
</dbReference>
<gene>
    <name evidence="2" type="ORF">niasHT_008764</name>
    <name evidence="3" type="ORF">niasHT_008765</name>
</gene>
<evidence type="ECO:0000256" key="1">
    <source>
        <dbReference type="SAM" id="MobiDB-lite"/>
    </source>
</evidence>
<evidence type="ECO:0000313" key="4">
    <source>
        <dbReference type="Proteomes" id="UP001620626"/>
    </source>
</evidence>
<protein>
    <recommendedName>
        <fullName evidence="5">FLYWCH-type domain-containing protein</fullName>
    </recommendedName>
</protein>
<sequence length="408" mass="46588">MKSIRKQIEQQLRRKAPKRLGGPSADYDDSSIFPIQREDAEQTEQAEYTISDDDKENRPLIEFQRGTTERGSFCIWRKGFRFTRIRGRWFRCSNRDCEATAALNNEGGEGEINGVLGRKEHNHLPDPACFDAEVKRNRIKTTTLENPRQKPTKVLAEVRADTKDETFVSMGTDLALTAVMRRQKRKIYGNMDRVNPLNVVLPDALLMKDGESTLLYDSRRVSRQGQSDLLDVLKRARKISVDGTFKVAPAAWTQCFVIGAFVNRRLALCVHALLPGKQRKYYEEALNAVKAMIAPSTPARVISDFETATIRAMRNEPCTRWFGCIFRLLREGLCWIARSARVFPHKRRIKYVLKEQLIGDALDEAEYNTDEDVMNILSLLSLQMQGYVGGLRARGGQDEREDHAEAED</sequence>
<organism evidence="2 4">
    <name type="scientific">Heterodera trifolii</name>
    <dbReference type="NCBI Taxonomy" id="157864"/>
    <lineage>
        <taxon>Eukaryota</taxon>
        <taxon>Metazoa</taxon>
        <taxon>Ecdysozoa</taxon>
        <taxon>Nematoda</taxon>
        <taxon>Chromadorea</taxon>
        <taxon>Rhabditida</taxon>
        <taxon>Tylenchina</taxon>
        <taxon>Tylenchomorpha</taxon>
        <taxon>Tylenchoidea</taxon>
        <taxon>Heteroderidae</taxon>
        <taxon>Heteroderinae</taxon>
        <taxon>Heterodera</taxon>
    </lineage>
</organism>
<evidence type="ECO:0000313" key="3">
    <source>
        <dbReference type="EMBL" id="KAL3122853.1"/>
    </source>
</evidence>
<evidence type="ECO:0000313" key="2">
    <source>
        <dbReference type="EMBL" id="KAL3122852.1"/>
    </source>
</evidence>
<name>A0ABD2M5S3_9BILA</name>
<keyword evidence="4" id="KW-1185">Reference proteome</keyword>